<feature type="domain" description="C3H1-type" evidence="5">
    <location>
        <begin position="51"/>
        <end position="74"/>
    </location>
</feature>
<feature type="zinc finger region" description="C3H1-type" evidence="4">
    <location>
        <begin position="4"/>
        <end position="32"/>
    </location>
</feature>
<dbReference type="Pfam" id="PF00642">
    <property type="entry name" value="zf-CCCH"/>
    <property type="match status" value="1"/>
</dbReference>
<proteinExistence type="predicted"/>
<dbReference type="Gene3D" id="4.10.1000.10">
    <property type="entry name" value="Zinc finger, CCCH-type"/>
    <property type="match status" value="1"/>
</dbReference>
<evidence type="ECO:0000256" key="1">
    <source>
        <dbReference type="ARBA" id="ARBA00022723"/>
    </source>
</evidence>
<name>A0A2H3DE35_ARMGA</name>
<dbReference type="OMA" id="MERHIDI"/>
<dbReference type="InParanoid" id="A0A2H3DE35"/>
<feature type="zinc finger region" description="C3H1-type" evidence="4">
    <location>
        <begin position="51"/>
        <end position="74"/>
    </location>
</feature>
<accession>A0A2H3DE35</accession>
<sequence>MFNRRDREPCRFFNSSGGCRNGQDCRFLHTRAASPTPFKSPSPGPSGPHGNCDLFWTLGECRQGFDCTFLHVRQPQTQDTAEAHLDSEYDTLDFLTTEGLASIDNMSLGDLHNLVQDQVIQFVQILASVDRRNLQWDTVRAQAFLAMMIDLKHHVLARIREVLQYSPVSCRAGAGFAVLSFQTGYFPLLQVTNHLFVSSITSLIGAFQFFSSDLILKTDLHSNIHALYSALDDSLDHMLDVVSLCMEVMMRNRSWKDPTPAALALQQSSLSGVVVFGTITTLITQYLQRFKHAINNHPDIAVFVGNLVRWHDEWARLVMTSSFEDIIDPTVQSSTLEQIKESISRLDAIVKREHENTESARRPMQSQGMSEEHRSETLQARLLRSYDAPGALRTLGPRHDNDHCDIADIQIIHTHGELVSTAPPYIPVDLPDAPHGAAPGHSVPSAASPIRAPISAIQRDFEAIQTPASGRGAQPVQLQNILKAKGGVYRDSGYDLSMFHIYTNAEYAPLQAERRGVTVGLVVDVPPLERARHSDPKVRQEFWENSGSRQLSAGSLVVLVIVHFRRLRVYAGSVTSSTEDIVESSDVHQSRIAIRVNFFDPDVELGALRHDKITVDENQFAFLMDNNIMFESIRPFLEKLRSVEPTSIPFSNYIYSECLPADEFEDLVKTRNGFMTEKADEVLNHEMFTSTSMVARHGLSDSEAKS</sequence>
<keyword evidence="2 4" id="KW-0863">Zinc-finger</keyword>
<feature type="domain" description="C3H1-type" evidence="5">
    <location>
        <begin position="4"/>
        <end position="32"/>
    </location>
</feature>
<keyword evidence="3 4" id="KW-0862">Zinc</keyword>
<dbReference type="EMBL" id="KZ293668">
    <property type="protein sequence ID" value="PBK89702.1"/>
    <property type="molecule type" value="Genomic_DNA"/>
</dbReference>
<evidence type="ECO:0000259" key="5">
    <source>
        <dbReference type="PROSITE" id="PS50103"/>
    </source>
</evidence>
<dbReference type="AlphaFoldDB" id="A0A2H3DE35"/>
<dbReference type="OrthoDB" id="2423195at2759"/>
<dbReference type="Proteomes" id="UP000217790">
    <property type="component" value="Unassembled WGS sequence"/>
</dbReference>
<dbReference type="GO" id="GO:0008270">
    <property type="term" value="F:zinc ion binding"/>
    <property type="evidence" value="ECO:0007669"/>
    <property type="project" value="UniProtKB-KW"/>
</dbReference>
<dbReference type="InterPro" id="IPR000571">
    <property type="entry name" value="Znf_CCCH"/>
</dbReference>
<dbReference type="SUPFAM" id="SSF90229">
    <property type="entry name" value="CCCH zinc finger"/>
    <property type="match status" value="1"/>
</dbReference>
<protein>
    <recommendedName>
        <fullName evidence="5">C3H1-type domain-containing protein</fullName>
    </recommendedName>
</protein>
<dbReference type="SMART" id="SM00356">
    <property type="entry name" value="ZnF_C3H1"/>
    <property type="match status" value="2"/>
</dbReference>
<gene>
    <name evidence="6" type="ORF">ARMGADRAFT_1083663</name>
</gene>
<organism evidence="6 7">
    <name type="scientific">Armillaria gallica</name>
    <name type="common">Bulbous honey fungus</name>
    <name type="synonym">Armillaria bulbosa</name>
    <dbReference type="NCBI Taxonomy" id="47427"/>
    <lineage>
        <taxon>Eukaryota</taxon>
        <taxon>Fungi</taxon>
        <taxon>Dikarya</taxon>
        <taxon>Basidiomycota</taxon>
        <taxon>Agaricomycotina</taxon>
        <taxon>Agaricomycetes</taxon>
        <taxon>Agaricomycetidae</taxon>
        <taxon>Agaricales</taxon>
        <taxon>Marasmiineae</taxon>
        <taxon>Physalacriaceae</taxon>
        <taxon>Armillaria</taxon>
    </lineage>
</organism>
<keyword evidence="7" id="KW-1185">Reference proteome</keyword>
<evidence type="ECO:0000313" key="7">
    <source>
        <dbReference type="Proteomes" id="UP000217790"/>
    </source>
</evidence>
<evidence type="ECO:0000313" key="6">
    <source>
        <dbReference type="EMBL" id="PBK89702.1"/>
    </source>
</evidence>
<evidence type="ECO:0000256" key="4">
    <source>
        <dbReference type="PROSITE-ProRule" id="PRU00723"/>
    </source>
</evidence>
<dbReference type="STRING" id="47427.A0A2H3DE35"/>
<evidence type="ECO:0000256" key="3">
    <source>
        <dbReference type="ARBA" id="ARBA00022833"/>
    </source>
</evidence>
<keyword evidence="1 4" id="KW-0479">Metal-binding</keyword>
<dbReference type="PROSITE" id="PS50103">
    <property type="entry name" value="ZF_C3H1"/>
    <property type="match status" value="2"/>
</dbReference>
<dbReference type="InterPro" id="IPR036855">
    <property type="entry name" value="Znf_CCCH_sf"/>
</dbReference>
<reference evidence="7" key="1">
    <citation type="journal article" date="2017" name="Nat. Ecol. Evol.">
        <title>Genome expansion and lineage-specific genetic innovations in the forest pathogenic fungi Armillaria.</title>
        <authorList>
            <person name="Sipos G."/>
            <person name="Prasanna A.N."/>
            <person name="Walter M.C."/>
            <person name="O'Connor E."/>
            <person name="Balint B."/>
            <person name="Krizsan K."/>
            <person name="Kiss B."/>
            <person name="Hess J."/>
            <person name="Varga T."/>
            <person name="Slot J."/>
            <person name="Riley R."/>
            <person name="Boka B."/>
            <person name="Rigling D."/>
            <person name="Barry K."/>
            <person name="Lee J."/>
            <person name="Mihaltcheva S."/>
            <person name="LaButti K."/>
            <person name="Lipzen A."/>
            <person name="Waldron R."/>
            <person name="Moloney N.M."/>
            <person name="Sperisen C."/>
            <person name="Kredics L."/>
            <person name="Vagvoelgyi C."/>
            <person name="Patrignani A."/>
            <person name="Fitzpatrick D."/>
            <person name="Nagy I."/>
            <person name="Doyle S."/>
            <person name="Anderson J.B."/>
            <person name="Grigoriev I.V."/>
            <person name="Gueldener U."/>
            <person name="Muensterkoetter M."/>
            <person name="Nagy L.G."/>
        </authorList>
    </citation>
    <scope>NUCLEOTIDE SEQUENCE [LARGE SCALE GENOMIC DNA]</scope>
    <source>
        <strain evidence="7">Ar21-2</strain>
    </source>
</reference>
<evidence type="ECO:0000256" key="2">
    <source>
        <dbReference type="ARBA" id="ARBA00022771"/>
    </source>
</evidence>